<evidence type="ECO:0000313" key="1">
    <source>
        <dbReference type="EMBL" id="GAL19653.1"/>
    </source>
</evidence>
<dbReference type="CDD" id="cd03692">
    <property type="entry name" value="mtIF2_IVc"/>
    <property type="match status" value="1"/>
</dbReference>
<evidence type="ECO:0000313" key="2">
    <source>
        <dbReference type="Proteomes" id="UP000029228"/>
    </source>
</evidence>
<keyword evidence="2" id="KW-1185">Reference proteome</keyword>
<dbReference type="SUPFAM" id="SSF52156">
    <property type="entry name" value="Initiation factor IF2/eIF5b, domain 3"/>
    <property type="match status" value="1"/>
</dbReference>
<dbReference type="PANTHER" id="PTHR43381:SF5">
    <property type="entry name" value="TR-TYPE G DOMAIN-CONTAINING PROTEIN"/>
    <property type="match status" value="1"/>
</dbReference>
<dbReference type="PROSITE" id="PS01176">
    <property type="entry name" value="IF2"/>
    <property type="match status" value="1"/>
</dbReference>
<dbReference type="GO" id="GO:0003743">
    <property type="term" value="F:translation initiation factor activity"/>
    <property type="evidence" value="ECO:0007669"/>
    <property type="project" value="UniProtKB-KW"/>
</dbReference>
<proteinExistence type="predicted"/>
<dbReference type="STRING" id="990268.JCM19235_1009"/>
<dbReference type="Pfam" id="PF03144">
    <property type="entry name" value="GTP_EFTU_D2"/>
    <property type="match status" value="1"/>
</dbReference>
<dbReference type="InterPro" id="IPR000178">
    <property type="entry name" value="TF_IF2_bacterial-like"/>
</dbReference>
<keyword evidence="1" id="KW-0648">Protein biosynthesis</keyword>
<dbReference type="InterPro" id="IPR015760">
    <property type="entry name" value="TIF_IF2"/>
</dbReference>
<dbReference type="Gene3D" id="2.40.30.10">
    <property type="entry name" value="Translation factors"/>
    <property type="match status" value="1"/>
</dbReference>
<dbReference type="InterPro" id="IPR004161">
    <property type="entry name" value="EFTu-like_2"/>
</dbReference>
<organism evidence="1 2">
    <name type="scientific">Vibrio maritimus</name>
    <dbReference type="NCBI Taxonomy" id="990268"/>
    <lineage>
        <taxon>Bacteria</taxon>
        <taxon>Pseudomonadati</taxon>
        <taxon>Pseudomonadota</taxon>
        <taxon>Gammaproteobacteria</taxon>
        <taxon>Vibrionales</taxon>
        <taxon>Vibrionaceae</taxon>
        <taxon>Vibrio</taxon>
    </lineage>
</organism>
<dbReference type="Gene3D" id="3.40.50.10050">
    <property type="entry name" value="Translation initiation factor IF- 2, domain 3"/>
    <property type="match status" value="1"/>
</dbReference>
<accession>A0A090RYL5</accession>
<dbReference type="GO" id="GO:0005829">
    <property type="term" value="C:cytosol"/>
    <property type="evidence" value="ECO:0007669"/>
    <property type="project" value="TreeGrafter"/>
</dbReference>
<dbReference type="GO" id="GO:0003924">
    <property type="term" value="F:GTPase activity"/>
    <property type="evidence" value="ECO:0007669"/>
    <property type="project" value="InterPro"/>
</dbReference>
<sequence>MNIVGSGVGGITETDAVLAAASNAIILGFNVRADASARRTVDTENLDLRYYSIIYQLIDEVKQAMGGMLAPEFKQEIIGLAEVRDVFKSPKLGAIAGCMVTEGTIKRNNPIRVLRDNVVIYEGELESLRRFKDDVQEVKNGYECGIGVKNYNDVRVGDQIEVFEIVEIKRTLD</sequence>
<dbReference type="GO" id="GO:0005525">
    <property type="term" value="F:GTP binding"/>
    <property type="evidence" value="ECO:0007669"/>
    <property type="project" value="UniProtKB-KW"/>
</dbReference>
<reference evidence="1 2" key="2">
    <citation type="submission" date="2014-09" db="EMBL/GenBank/DDBJ databases">
        <authorList>
            <consortium name="NBRP consortium"/>
            <person name="Sawabe T."/>
            <person name="Meirelles P."/>
            <person name="Nakanishi M."/>
            <person name="Sayaka M."/>
            <person name="Hattori M."/>
            <person name="Ohkuma M."/>
        </authorList>
    </citation>
    <scope>NUCLEOTIDE SEQUENCE [LARGE SCALE GENOMIC DNA]</scope>
    <source>
        <strain evidence="2">JCM19235</strain>
    </source>
</reference>
<dbReference type="InterPro" id="IPR036925">
    <property type="entry name" value="TIF_IF2_dom3_sf"/>
</dbReference>
<keyword evidence="1" id="KW-0396">Initiation factor</keyword>
<dbReference type="InterPro" id="IPR009000">
    <property type="entry name" value="Transl_B-barrel_sf"/>
</dbReference>
<reference evidence="1 2" key="1">
    <citation type="submission" date="2014-09" db="EMBL/GenBank/DDBJ databases">
        <title>Vibrio maritimus JCM 19235. (C45) whole genome shotgun sequence.</title>
        <authorList>
            <person name="Sawabe T."/>
            <person name="Meirelles P."/>
            <person name="Nakanishi M."/>
            <person name="Sayaka M."/>
            <person name="Hattori M."/>
            <person name="Ohkuma M."/>
        </authorList>
    </citation>
    <scope>NUCLEOTIDE SEQUENCE [LARGE SCALE GENOMIC DNA]</scope>
    <source>
        <strain evidence="2">JCM19235</strain>
    </source>
</reference>
<dbReference type="InterPro" id="IPR023115">
    <property type="entry name" value="TIF_IF2_dom3"/>
</dbReference>
<dbReference type="Pfam" id="PF11987">
    <property type="entry name" value="IF-2"/>
    <property type="match status" value="1"/>
</dbReference>
<dbReference type="Proteomes" id="UP000029228">
    <property type="component" value="Unassembled WGS sequence"/>
</dbReference>
<dbReference type="SUPFAM" id="SSF50447">
    <property type="entry name" value="Translation proteins"/>
    <property type="match status" value="1"/>
</dbReference>
<gene>
    <name evidence="1" type="ORF">JCM19235_1009</name>
</gene>
<name>A0A090RYL5_9VIBR</name>
<protein>
    <submittedName>
        <fullName evidence="1">Translation initiation factor 2</fullName>
    </submittedName>
</protein>
<comment type="caution">
    <text evidence="1">The sequence shown here is derived from an EMBL/GenBank/DDBJ whole genome shotgun (WGS) entry which is preliminary data.</text>
</comment>
<dbReference type="EMBL" id="BBMR01000004">
    <property type="protein sequence ID" value="GAL19653.1"/>
    <property type="molecule type" value="Genomic_DNA"/>
</dbReference>
<dbReference type="PANTHER" id="PTHR43381">
    <property type="entry name" value="TRANSLATION INITIATION FACTOR IF-2-RELATED"/>
    <property type="match status" value="1"/>
</dbReference>